<dbReference type="AlphaFoldDB" id="A0A842ISN5"/>
<keyword evidence="1" id="KW-1133">Transmembrane helix</keyword>
<protein>
    <submittedName>
        <fullName evidence="2">Uncharacterized protein</fullName>
    </submittedName>
</protein>
<proteinExistence type="predicted"/>
<accession>A0A842ISN5</accession>
<keyword evidence="1" id="KW-0812">Transmembrane</keyword>
<dbReference type="Proteomes" id="UP000533900">
    <property type="component" value="Unassembled WGS sequence"/>
</dbReference>
<reference evidence="2" key="1">
    <citation type="submission" date="2020-08" db="EMBL/GenBank/DDBJ databases">
        <title>Winogradskyella ouciana sp. nov., isolated from the hadal seawater of the Mariana Trench.</title>
        <authorList>
            <person name="He X."/>
        </authorList>
    </citation>
    <scope>NUCLEOTIDE SEQUENCE [LARGE SCALE GENOMIC DNA]</scope>
    <source>
        <strain evidence="2">KCTC 52348</strain>
    </source>
</reference>
<comment type="caution">
    <text evidence="2">The sequence shown here is derived from an EMBL/GenBank/DDBJ whole genome shotgun (WGS) entry which is preliminary data.</text>
</comment>
<evidence type="ECO:0000313" key="2">
    <source>
        <dbReference type="EMBL" id="MBC2844783.1"/>
    </source>
</evidence>
<feature type="transmembrane region" description="Helical" evidence="1">
    <location>
        <begin position="7"/>
        <end position="26"/>
    </location>
</feature>
<dbReference type="EMBL" id="JACLCP010000001">
    <property type="protein sequence ID" value="MBC2844783.1"/>
    <property type="molecule type" value="Genomic_DNA"/>
</dbReference>
<gene>
    <name evidence="2" type="ORF">H7F21_06725</name>
</gene>
<evidence type="ECO:0000313" key="3">
    <source>
        <dbReference type="Proteomes" id="UP000533900"/>
    </source>
</evidence>
<evidence type="ECO:0000256" key="1">
    <source>
        <dbReference type="SAM" id="Phobius"/>
    </source>
</evidence>
<keyword evidence="3" id="KW-1185">Reference proteome</keyword>
<sequence length="58" mass="6864">MKIKKKFRLLALIVMIFLACLVPFPLRFTSKDNLPKNLIENVEIKDDEEDNDILKEIF</sequence>
<dbReference type="RefSeq" id="WP_185788427.1">
    <property type="nucleotide sequence ID" value="NZ_JACLCP010000001.1"/>
</dbReference>
<organism evidence="2 3">
    <name type="scientific">Winogradskyella flava</name>
    <dbReference type="NCBI Taxonomy" id="1884876"/>
    <lineage>
        <taxon>Bacteria</taxon>
        <taxon>Pseudomonadati</taxon>
        <taxon>Bacteroidota</taxon>
        <taxon>Flavobacteriia</taxon>
        <taxon>Flavobacteriales</taxon>
        <taxon>Flavobacteriaceae</taxon>
        <taxon>Winogradskyella</taxon>
    </lineage>
</organism>
<dbReference type="PROSITE" id="PS51257">
    <property type="entry name" value="PROKAR_LIPOPROTEIN"/>
    <property type="match status" value="1"/>
</dbReference>
<keyword evidence="1" id="KW-0472">Membrane</keyword>
<name>A0A842ISN5_9FLAO</name>